<reference evidence="7 8" key="1">
    <citation type="submission" date="2016-11" db="EMBL/GenBank/DDBJ databases">
        <authorList>
            <person name="Jaros S."/>
            <person name="Januszkiewicz K."/>
            <person name="Wedrychowicz H."/>
        </authorList>
    </citation>
    <scope>NUCLEOTIDE SEQUENCE [LARGE SCALE GENOMIC DNA]</scope>
    <source>
        <strain evidence="7 8">DSM 16010</strain>
    </source>
</reference>
<dbReference type="InterPro" id="IPR001792">
    <property type="entry name" value="Acylphosphatase-like_dom"/>
</dbReference>
<evidence type="ECO:0000256" key="2">
    <source>
        <dbReference type="PROSITE-ProRule" id="PRU00520"/>
    </source>
</evidence>
<dbReference type="PANTHER" id="PTHR21621:SF0">
    <property type="entry name" value="BETA-CITRYLGLUTAMATE SYNTHASE B-RELATED"/>
    <property type="match status" value="1"/>
</dbReference>
<protein>
    <submittedName>
        <fullName evidence="7">D-alanine-D-alanine ligase</fullName>
    </submittedName>
</protein>
<dbReference type="GO" id="GO:0018169">
    <property type="term" value="F:ribosomal S6-glutamic acid ligase activity"/>
    <property type="evidence" value="ECO:0007669"/>
    <property type="project" value="TreeGrafter"/>
</dbReference>
<evidence type="ECO:0000256" key="4">
    <source>
        <dbReference type="SAM" id="Coils"/>
    </source>
</evidence>
<dbReference type="Gene3D" id="3.30.470.20">
    <property type="entry name" value="ATP-grasp fold, B domain"/>
    <property type="match status" value="2"/>
</dbReference>
<organism evidence="7 8">
    <name type="scientific">Lacicoccus alkaliphilus DSM 16010</name>
    <dbReference type="NCBI Taxonomy" id="1123231"/>
    <lineage>
        <taxon>Bacteria</taxon>
        <taxon>Bacillati</taxon>
        <taxon>Bacillota</taxon>
        <taxon>Bacilli</taxon>
        <taxon>Bacillales</taxon>
        <taxon>Salinicoccaceae</taxon>
        <taxon>Lacicoccus</taxon>
    </lineage>
</organism>
<sequence>MAIENSEWLDHLKEAIPAEGYGNKLSMSLIALEAWRRGIEVKFYTIDNPDNKVLVRYSLEYGGRTHYFESSLGDKLSAEAFDVCEYKDLTKKYISYAGVRFPKGKVFTRSADKKDIINFASSLSFPVVVKPLDENAGKGVFSNVDSAENLIEIVDYLHNDLGYEQLLVEEYIPGVEYRILTVNGKVEGVVNRTPANITGNGQDDIETLIKKKNKSKQDNPAISKKKIKLDKEVLQIIENEGYTLESVLEEGRQLYLRSKSNISAGGDPIEITDEVPAKVVEAAEKATQSIPGLNIAGLDIIVEPETGEPVFIEINTKPMIGLHVFPIKGKARDVVKPIVDLYFPETKDIERSNLHFDFDSVVAPLNNLAVKHVDLEPLRDVKPYHTREYLIELNEKEGNFLSHIRLKALKSGVHGYIKKINAHTYQVVAATSTQEIMKDFQEDINKGSEAFKISNMQEKTWEKSVNIGFIIKKESLKELADKLDTENDNYKKVLLEKNETIENQTAELKVKTKTIEELQGEIETLQETMRDYKEKEKGLASKISKHEKRIQSLTLELGENERARISAENLLSKEKENAALEKKKYERNYDKLWKQYKGIVNSKSWKITKPLRKYNITKRNKKG</sequence>
<feature type="domain" description="Acylphosphatase-like" evidence="6">
    <location>
        <begin position="386"/>
        <end position="473"/>
    </location>
</feature>
<dbReference type="GO" id="GO:0005524">
    <property type="term" value="F:ATP binding"/>
    <property type="evidence" value="ECO:0007669"/>
    <property type="project" value="UniProtKB-UniRule"/>
</dbReference>
<gene>
    <name evidence="7" type="ORF">SAMN02745189_01812</name>
</gene>
<feature type="coiled-coil region" evidence="4">
    <location>
        <begin position="473"/>
        <end position="588"/>
    </location>
</feature>
<evidence type="ECO:0000256" key="3">
    <source>
        <dbReference type="RuleBase" id="RU004168"/>
    </source>
</evidence>
<name>A0A1M7H795_9BACL</name>
<dbReference type="Pfam" id="PF00708">
    <property type="entry name" value="Acylphosphatase"/>
    <property type="match status" value="1"/>
</dbReference>
<feature type="domain" description="ATP-grasp" evidence="5">
    <location>
        <begin position="91"/>
        <end position="343"/>
    </location>
</feature>
<dbReference type="OrthoDB" id="9803907at2"/>
<keyword evidence="1" id="KW-0547">Nucleotide-binding</keyword>
<evidence type="ECO:0000259" key="6">
    <source>
        <dbReference type="PROSITE" id="PS51160"/>
    </source>
</evidence>
<comment type="similarity">
    <text evidence="3">Belongs to the acylphosphatase family.</text>
</comment>
<dbReference type="GO" id="GO:0046872">
    <property type="term" value="F:metal ion binding"/>
    <property type="evidence" value="ECO:0007669"/>
    <property type="project" value="InterPro"/>
</dbReference>
<keyword evidence="8" id="KW-1185">Reference proteome</keyword>
<dbReference type="GO" id="GO:0004363">
    <property type="term" value="F:glutathione synthase activity"/>
    <property type="evidence" value="ECO:0007669"/>
    <property type="project" value="InterPro"/>
</dbReference>
<evidence type="ECO:0000256" key="1">
    <source>
        <dbReference type="PROSITE-ProRule" id="PRU00409"/>
    </source>
</evidence>
<proteinExistence type="inferred from homology"/>
<comment type="caution">
    <text evidence="2">Lacks conserved residue(s) required for the propagation of feature annotation.</text>
</comment>
<dbReference type="InterPro" id="IPR004218">
    <property type="entry name" value="GSHS_ATP-bd"/>
</dbReference>
<dbReference type="InterPro" id="IPR011761">
    <property type="entry name" value="ATP-grasp"/>
</dbReference>
<dbReference type="PROSITE" id="PS50975">
    <property type="entry name" value="ATP_GRASP"/>
    <property type="match status" value="1"/>
</dbReference>
<evidence type="ECO:0000313" key="7">
    <source>
        <dbReference type="EMBL" id="SHM24370.1"/>
    </source>
</evidence>
<keyword evidence="7" id="KW-0436">Ligase</keyword>
<dbReference type="RefSeq" id="WP_072710247.1">
    <property type="nucleotide sequence ID" value="NZ_FRCF01000007.1"/>
</dbReference>
<dbReference type="GO" id="GO:0005737">
    <property type="term" value="C:cytoplasm"/>
    <property type="evidence" value="ECO:0007669"/>
    <property type="project" value="TreeGrafter"/>
</dbReference>
<keyword evidence="1" id="KW-0067">ATP-binding</keyword>
<dbReference type="PANTHER" id="PTHR21621">
    <property type="entry name" value="RIBOSOMAL PROTEIN S6 MODIFICATION PROTEIN"/>
    <property type="match status" value="1"/>
</dbReference>
<dbReference type="PROSITE" id="PS51160">
    <property type="entry name" value="ACYLPHOSPHATASE_3"/>
    <property type="match status" value="1"/>
</dbReference>
<dbReference type="STRING" id="1123231.SAMN02745189_01812"/>
<keyword evidence="4" id="KW-0175">Coiled coil</keyword>
<dbReference type="SUPFAM" id="SSF56059">
    <property type="entry name" value="Glutathione synthetase ATP-binding domain-like"/>
    <property type="match status" value="1"/>
</dbReference>
<accession>A0A1M7H795</accession>
<dbReference type="GO" id="GO:0009432">
    <property type="term" value="P:SOS response"/>
    <property type="evidence" value="ECO:0007669"/>
    <property type="project" value="TreeGrafter"/>
</dbReference>
<dbReference type="Proteomes" id="UP000184206">
    <property type="component" value="Unassembled WGS sequence"/>
</dbReference>
<dbReference type="EMBL" id="FRCF01000007">
    <property type="protein sequence ID" value="SHM24370.1"/>
    <property type="molecule type" value="Genomic_DNA"/>
</dbReference>
<dbReference type="AlphaFoldDB" id="A0A1M7H795"/>
<evidence type="ECO:0000259" key="5">
    <source>
        <dbReference type="PROSITE" id="PS50975"/>
    </source>
</evidence>
<dbReference type="Pfam" id="PF02955">
    <property type="entry name" value="GSH-S_ATP"/>
    <property type="match status" value="1"/>
</dbReference>
<evidence type="ECO:0000313" key="8">
    <source>
        <dbReference type="Proteomes" id="UP000184206"/>
    </source>
</evidence>